<dbReference type="UniPathway" id="UPA00048">
    <property type="reaction ID" value="UER00073"/>
</dbReference>
<evidence type="ECO:0000256" key="13">
    <source>
        <dbReference type="ARBA" id="ARBA00048798"/>
    </source>
</evidence>
<keyword evidence="9 17" id="KW-0808">Transferase</keyword>
<comment type="function">
    <text evidence="2 17">Acts on leucine, isoleucine and valine.</text>
</comment>
<dbReference type="UniPathway" id="UPA00047">
    <property type="reaction ID" value="UER00058"/>
</dbReference>
<dbReference type="Gene3D" id="3.30.470.10">
    <property type="match status" value="1"/>
</dbReference>
<evidence type="ECO:0000256" key="9">
    <source>
        <dbReference type="ARBA" id="ARBA00022679"/>
    </source>
</evidence>
<evidence type="ECO:0000256" key="16">
    <source>
        <dbReference type="RuleBase" id="RU004516"/>
    </source>
</evidence>
<evidence type="ECO:0000313" key="18">
    <source>
        <dbReference type="EMBL" id="OGK18495.1"/>
    </source>
</evidence>
<dbReference type="GO" id="GO:0009098">
    <property type="term" value="P:L-leucine biosynthetic process"/>
    <property type="evidence" value="ECO:0007669"/>
    <property type="project" value="UniProtKB-UniPathway"/>
</dbReference>
<dbReference type="NCBIfam" id="TIGR01122">
    <property type="entry name" value="ilvE_I"/>
    <property type="match status" value="1"/>
</dbReference>
<dbReference type="EMBL" id="MFZI01000069">
    <property type="protein sequence ID" value="OGK18495.1"/>
    <property type="molecule type" value="Genomic_DNA"/>
</dbReference>
<evidence type="ECO:0000256" key="12">
    <source>
        <dbReference type="ARBA" id="ARBA00048212"/>
    </source>
</evidence>
<protein>
    <recommendedName>
        <fullName evidence="17">Branched-chain-amino-acid aminotransferase</fullName>
        <shortName evidence="17">BCAT</shortName>
        <ecNumber evidence="17">2.6.1.42</ecNumber>
    </recommendedName>
</protein>
<evidence type="ECO:0000256" key="6">
    <source>
        <dbReference type="ARBA" id="ARBA00009320"/>
    </source>
</evidence>
<evidence type="ECO:0000256" key="17">
    <source>
        <dbReference type="RuleBase" id="RU364094"/>
    </source>
</evidence>
<name>A0A1F7GHW4_9BACT</name>
<dbReference type="NCBIfam" id="NF005146">
    <property type="entry name" value="PRK06606.1"/>
    <property type="match status" value="1"/>
</dbReference>
<dbReference type="GO" id="GO:0052655">
    <property type="term" value="F:L-valine-2-oxoglutarate transaminase activity"/>
    <property type="evidence" value="ECO:0007669"/>
    <property type="project" value="RHEA"/>
</dbReference>
<dbReference type="EC" id="2.6.1.42" evidence="17"/>
<evidence type="ECO:0000256" key="5">
    <source>
        <dbReference type="ARBA" id="ARBA00005072"/>
    </source>
</evidence>
<dbReference type="AlphaFoldDB" id="A0A1F7GHW4"/>
<evidence type="ECO:0000256" key="15">
    <source>
        <dbReference type="RuleBase" id="RU004106"/>
    </source>
</evidence>
<dbReference type="InterPro" id="IPR018300">
    <property type="entry name" value="Aminotrans_IV_CS"/>
</dbReference>
<dbReference type="GO" id="GO:0009097">
    <property type="term" value="P:isoleucine biosynthetic process"/>
    <property type="evidence" value="ECO:0007669"/>
    <property type="project" value="UniProtKB-UniPathway"/>
</dbReference>
<dbReference type="Gene3D" id="3.20.10.10">
    <property type="entry name" value="D-amino Acid Aminotransferase, subunit A, domain 2"/>
    <property type="match status" value="1"/>
</dbReference>
<dbReference type="InterPro" id="IPR001544">
    <property type="entry name" value="Aminotrans_IV"/>
</dbReference>
<dbReference type="InterPro" id="IPR043131">
    <property type="entry name" value="BCAT-like_N"/>
</dbReference>
<dbReference type="CDD" id="cd01557">
    <property type="entry name" value="BCAT_beta_family"/>
    <property type="match status" value="1"/>
</dbReference>
<evidence type="ECO:0000256" key="1">
    <source>
        <dbReference type="ARBA" id="ARBA00001933"/>
    </source>
</evidence>
<dbReference type="Pfam" id="PF01063">
    <property type="entry name" value="Aminotran_4"/>
    <property type="match status" value="1"/>
</dbReference>
<dbReference type="InterPro" id="IPR033939">
    <property type="entry name" value="BCAT_family"/>
</dbReference>
<dbReference type="FunFam" id="3.20.10.10:FF:000013">
    <property type="entry name" value="Branched-chain-amino-acid aminotransferase"/>
    <property type="match status" value="1"/>
</dbReference>
<evidence type="ECO:0000256" key="4">
    <source>
        <dbReference type="ARBA" id="ARBA00004931"/>
    </source>
</evidence>
<reference evidence="18 19" key="1">
    <citation type="journal article" date="2016" name="Nat. Commun.">
        <title>Thousands of microbial genomes shed light on interconnected biogeochemical processes in an aquifer system.</title>
        <authorList>
            <person name="Anantharaman K."/>
            <person name="Brown C.T."/>
            <person name="Hug L.A."/>
            <person name="Sharon I."/>
            <person name="Castelle C.J."/>
            <person name="Probst A.J."/>
            <person name="Thomas B.C."/>
            <person name="Singh A."/>
            <person name="Wilkins M.J."/>
            <person name="Karaoz U."/>
            <person name="Brodie E.L."/>
            <person name="Williams K.H."/>
            <person name="Hubbard S.S."/>
            <person name="Banfield J.F."/>
        </authorList>
    </citation>
    <scope>NUCLEOTIDE SEQUENCE [LARGE SCALE GENOMIC DNA]</scope>
</reference>
<comment type="catalytic activity">
    <reaction evidence="13 17">
        <text>L-isoleucine + 2-oxoglutarate = (S)-3-methyl-2-oxopentanoate + L-glutamate</text>
        <dbReference type="Rhea" id="RHEA:24801"/>
        <dbReference type="ChEBI" id="CHEBI:16810"/>
        <dbReference type="ChEBI" id="CHEBI:29985"/>
        <dbReference type="ChEBI" id="CHEBI:35146"/>
        <dbReference type="ChEBI" id="CHEBI:58045"/>
        <dbReference type="EC" id="2.6.1.42"/>
    </reaction>
</comment>
<dbReference type="UniPathway" id="UPA00049">
    <property type="reaction ID" value="UER00062"/>
</dbReference>
<dbReference type="InterPro" id="IPR050571">
    <property type="entry name" value="Class-IV_PLP-Dep_Aminotrnsfr"/>
</dbReference>
<comment type="pathway">
    <text evidence="3 17">Amino-acid biosynthesis; L-isoleucine biosynthesis; L-isoleucine from 2-oxobutanoate: step 4/4.</text>
</comment>
<dbReference type="SUPFAM" id="SSF56752">
    <property type="entry name" value="D-aminoacid aminotransferase-like PLP-dependent enzymes"/>
    <property type="match status" value="1"/>
</dbReference>
<comment type="pathway">
    <text evidence="4 17">Amino-acid biosynthesis; L-valine biosynthesis; L-valine from pyruvate: step 4/4.</text>
</comment>
<organism evidence="18 19">
    <name type="scientific">Candidatus Roizmanbacteria bacterium RIFCSPHIGHO2_01_FULL_39_8</name>
    <dbReference type="NCBI Taxonomy" id="1802033"/>
    <lineage>
        <taxon>Bacteria</taxon>
        <taxon>Candidatus Roizmaniibacteriota</taxon>
    </lineage>
</organism>
<evidence type="ECO:0000313" key="19">
    <source>
        <dbReference type="Proteomes" id="UP000177026"/>
    </source>
</evidence>
<evidence type="ECO:0000256" key="7">
    <source>
        <dbReference type="ARBA" id="ARBA00022576"/>
    </source>
</evidence>
<evidence type="ECO:0000256" key="2">
    <source>
        <dbReference type="ARBA" id="ARBA00003109"/>
    </source>
</evidence>
<dbReference type="GO" id="GO:0052656">
    <property type="term" value="F:L-isoleucine-2-oxoglutarate transaminase activity"/>
    <property type="evidence" value="ECO:0007669"/>
    <property type="project" value="RHEA"/>
</dbReference>
<dbReference type="GO" id="GO:0009099">
    <property type="term" value="P:L-valine biosynthetic process"/>
    <property type="evidence" value="ECO:0007669"/>
    <property type="project" value="UniProtKB-UniPathway"/>
</dbReference>
<keyword evidence="8 17" id="KW-0028">Amino-acid biosynthesis</keyword>
<comment type="pathway">
    <text evidence="5 17">Amino-acid biosynthesis; L-leucine biosynthesis; L-leucine from 3-methyl-2-oxobutanoate: step 4/4.</text>
</comment>
<evidence type="ECO:0000256" key="10">
    <source>
        <dbReference type="ARBA" id="ARBA00022898"/>
    </source>
</evidence>
<dbReference type="PANTHER" id="PTHR42743:SF4">
    <property type="entry name" value="BRANCHED-CHAIN-AMINO-ACID AMINOTRANSFERASE-RELATED"/>
    <property type="match status" value="1"/>
</dbReference>
<evidence type="ECO:0000256" key="8">
    <source>
        <dbReference type="ARBA" id="ARBA00022605"/>
    </source>
</evidence>
<dbReference type="InterPro" id="IPR036038">
    <property type="entry name" value="Aminotransferase-like"/>
</dbReference>
<dbReference type="PROSITE" id="PS00770">
    <property type="entry name" value="AA_TRANSFER_CLASS_4"/>
    <property type="match status" value="1"/>
</dbReference>
<evidence type="ECO:0000256" key="3">
    <source>
        <dbReference type="ARBA" id="ARBA00004824"/>
    </source>
</evidence>
<evidence type="ECO:0000256" key="11">
    <source>
        <dbReference type="ARBA" id="ARBA00023304"/>
    </source>
</evidence>
<accession>A0A1F7GHW4</accession>
<evidence type="ECO:0000256" key="14">
    <source>
        <dbReference type="ARBA" id="ARBA00049229"/>
    </source>
</evidence>
<comment type="similarity">
    <text evidence="6 15">Belongs to the class-IV pyridoxal-phosphate-dependent aminotransferase family.</text>
</comment>
<gene>
    <name evidence="17" type="primary">ilvE</name>
    <name evidence="18" type="ORF">A2866_00775</name>
</gene>
<comment type="cofactor">
    <cofactor evidence="1 16">
        <name>pyridoxal 5'-phosphate</name>
        <dbReference type="ChEBI" id="CHEBI:597326"/>
    </cofactor>
</comment>
<dbReference type="GO" id="GO:0052654">
    <property type="term" value="F:L-leucine-2-oxoglutarate transaminase activity"/>
    <property type="evidence" value="ECO:0007669"/>
    <property type="project" value="RHEA"/>
</dbReference>
<dbReference type="PANTHER" id="PTHR42743">
    <property type="entry name" value="AMINO-ACID AMINOTRANSFERASE"/>
    <property type="match status" value="1"/>
</dbReference>
<keyword evidence="11 17" id="KW-0100">Branched-chain amino acid biosynthesis</keyword>
<proteinExistence type="inferred from homology"/>
<comment type="caution">
    <text evidence="18">The sequence shown here is derived from an EMBL/GenBank/DDBJ whole genome shotgun (WGS) entry which is preliminary data.</text>
</comment>
<dbReference type="InterPro" id="IPR005785">
    <property type="entry name" value="B_amino_transI"/>
</dbReference>
<dbReference type="InterPro" id="IPR043132">
    <property type="entry name" value="BCAT-like_C"/>
</dbReference>
<keyword evidence="10 16" id="KW-0663">Pyridoxal phosphate</keyword>
<keyword evidence="7 17" id="KW-0032">Aminotransferase</keyword>
<comment type="catalytic activity">
    <reaction evidence="12 17">
        <text>L-valine + 2-oxoglutarate = 3-methyl-2-oxobutanoate + L-glutamate</text>
        <dbReference type="Rhea" id="RHEA:24813"/>
        <dbReference type="ChEBI" id="CHEBI:11851"/>
        <dbReference type="ChEBI" id="CHEBI:16810"/>
        <dbReference type="ChEBI" id="CHEBI:29985"/>
        <dbReference type="ChEBI" id="CHEBI:57762"/>
        <dbReference type="EC" id="2.6.1.42"/>
    </reaction>
</comment>
<comment type="catalytic activity">
    <reaction evidence="14 17">
        <text>L-leucine + 2-oxoglutarate = 4-methyl-2-oxopentanoate + L-glutamate</text>
        <dbReference type="Rhea" id="RHEA:18321"/>
        <dbReference type="ChEBI" id="CHEBI:16810"/>
        <dbReference type="ChEBI" id="CHEBI:17865"/>
        <dbReference type="ChEBI" id="CHEBI:29985"/>
        <dbReference type="ChEBI" id="CHEBI:57427"/>
        <dbReference type="EC" id="2.6.1.42"/>
    </reaction>
</comment>
<sequence>MKTNAFPYAFFSGKVVPIEKASVSIMTNALQYGTGIFGGIRGYYNKNGSFLSIFRLSDHYRRFLNSINIIGVSIDFSHRELVDLTINLAKKNKPLTDAYFRPFAYASSLNLSPNLNSDSKFAFGLYMIPLGEYLPVDKGLSVMVSSWRRISDNAIPARAKVTGAYINSALARKEANDRGFDEAIFLTDDGHVSEGSAENLFIIRDGILTTPPKTDDILEGITRRTVLQLAKDNHIPVEERKIDRTELYIADEAFFSGTGVQVSWISKIDGRKIGHGKKGKVSSLLQDLFFKIVRGDEPKYSKWCTKLKM</sequence>
<dbReference type="Proteomes" id="UP000177026">
    <property type="component" value="Unassembled WGS sequence"/>
</dbReference>